<keyword evidence="6" id="KW-0804">Transcription</keyword>
<evidence type="ECO:0000313" key="8">
    <source>
        <dbReference type="EMBL" id="ABW20054.1"/>
    </source>
</evidence>
<dbReference type="NCBIfam" id="TIGR03824">
    <property type="entry name" value="FlgM_jcvi"/>
    <property type="match status" value="1"/>
</dbReference>
<feature type="domain" description="Anti-sigma-28 factor FlgM C-terminal" evidence="7">
    <location>
        <begin position="35"/>
        <end position="88"/>
    </location>
</feature>
<evidence type="ECO:0000256" key="3">
    <source>
        <dbReference type="ARBA" id="ARBA00022491"/>
    </source>
</evidence>
<evidence type="ECO:0000256" key="6">
    <source>
        <dbReference type="ARBA" id="ARBA00023163"/>
    </source>
</evidence>
<accession>A8MJS2</accession>
<keyword evidence="3" id="KW-0678">Repressor</keyword>
<dbReference type="EMBL" id="CP000853">
    <property type="protein sequence ID" value="ABW20054.1"/>
    <property type="molecule type" value="Genomic_DNA"/>
</dbReference>
<keyword evidence="4" id="KW-1005">Bacterial flagellum biogenesis</keyword>
<dbReference type="KEGG" id="aoe:Clos_2523"/>
<dbReference type="STRING" id="350688.Clos_2523"/>
<evidence type="ECO:0000259" key="7">
    <source>
        <dbReference type="Pfam" id="PF04316"/>
    </source>
</evidence>
<dbReference type="OrthoDB" id="2112849at2"/>
<comment type="similarity">
    <text evidence="1">Belongs to the FlgM family.</text>
</comment>
<dbReference type="HOGENOM" id="CLU_169011_3_5_9"/>
<dbReference type="Proteomes" id="UP000000269">
    <property type="component" value="Chromosome"/>
</dbReference>
<evidence type="ECO:0000256" key="4">
    <source>
        <dbReference type="ARBA" id="ARBA00022795"/>
    </source>
</evidence>
<reference evidence="9" key="1">
    <citation type="submission" date="2007-10" db="EMBL/GenBank/DDBJ databases">
        <title>Complete genome of Alkaliphilus oremlandii OhILAs.</title>
        <authorList>
            <person name="Copeland A."/>
            <person name="Lucas S."/>
            <person name="Lapidus A."/>
            <person name="Barry K."/>
            <person name="Detter J.C."/>
            <person name="Glavina del Rio T."/>
            <person name="Hammon N."/>
            <person name="Israni S."/>
            <person name="Dalin E."/>
            <person name="Tice H."/>
            <person name="Pitluck S."/>
            <person name="Chain P."/>
            <person name="Malfatti S."/>
            <person name="Shin M."/>
            <person name="Vergez L."/>
            <person name="Schmutz J."/>
            <person name="Larimer F."/>
            <person name="Land M."/>
            <person name="Hauser L."/>
            <person name="Kyrpides N."/>
            <person name="Mikhailova N."/>
            <person name="Stolz J.F."/>
            <person name="Dawson A."/>
            <person name="Fisher E."/>
            <person name="Crable B."/>
            <person name="Perera E."/>
            <person name="Lisak J."/>
            <person name="Ranganathan M."/>
            <person name="Basu P."/>
            <person name="Richardson P."/>
        </authorList>
    </citation>
    <scope>NUCLEOTIDE SEQUENCE [LARGE SCALE GENOMIC DNA]</scope>
    <source>
        <strain evidence="9">OhILAs</strain>
    </source>
</reference>
<keyword evidence="5" id="KW-0805">Transcription regulation</keyword>
<evidence type="ECO:0000256" key="5">
    <source>
        <dbReference type="ARBA" id="ARBA00023015"/>
    </source>
</evidence>
<gene>
    <name evidence="8" type="ordered locus">Clos_2523</name>
</gene>
<dbReference type="InterPro" id="IPR007412">
    <property type="entry name" value="FlgM"/>
</dbReference>
<dbReference type="GO" id="GO:0045892">
    <property type="term" value="P:negative regulation of DNA-templated transcription"/>
    <property type="evidence" value="ECO:0007669"/>
    <property type="project" value="InterPro"/>
</dbReference>
<name>A8MJS2_ALKOO</name>
<organism evidence="8 9">
    <name type="scientific">Alkaliphilus oremlandii (strain OhILAs)</name>
    <name type="common">Clostridium oremlandii (strain OhILAs)</name>
    <dbReference type="NCBI Taxonomy" id="350688"/>
    <lineage>
        <taxon>Bacteria</taxon>
        <taxon>Bacillati</taxon>
        <taxon>Bacillota</taxon>
        <taxon>Clostridia</taxon>
        <taxon>Peptostreptococcales</taxon>
        <taxon>Natronincolaceae</taxon>
        <taxon>Alkaliphilus</taxon>
    </lineage>
</organism>
<dbReference type="GO" id="GO:0044781">
    <property type="term" value="P:bacterial-type flagellum organization"/>
    <property type="evidence" value="ECO:0007669"/>
    <property type="project" value="UniProtKB-KW"/>
</dbReference>
<sequence length="97" mass="11072">MKIFNHSNVNKAMQIYNNKSTEKLKKSKEVEGPKDEIQLSDKAREYQIAMKAFKSLPETRENLVNELRNQITQGSYSVSGEEIADKIVASVLIDKKI</sequence>
<dbReference type="eggNOG" id="COG2747">
    <property type="taxonomic scope" value="Bacteria"/>
</dbReference>
<protein>
    <recommendedName>
        <fullName evidence="2">Negative regulator of flagellin synthesis</fullName>
    </recommendedName>
</protein>
<keyword evidence="9" id="KW-1185">Reference proteome</keyword>
<evidence type="ECO:0000256" key="1">
    <source>
        <dbReference type="ARBA" id="ARBA00005322"/>
    </source>
</evidence>
<dbReference type="Pfam" id="PF04316">
    <property type="entry name" value="FlgM"/>
    <property type="match status" value="1"/>
</dbReference>
<dbReference type="RefSeq" id="WP_012160361.1">
    <property type="nucleotide sequence ID" value="NC_009922.1"/>
</dbReference>
<dbReference type="InterPro" id="IPR031316">
    <property type="entry name" value="FlgM_C"/>
</dbReference>
<evidence type="ECO:0000313" key="9">
    <source>
        <dbReference type="Proteomes" id="UP000000269"/>
    </source>
</evidence>
<proteinExistence type="inferred from homology"/>
<evidence type="ECO:0000256" key="2">
    <source>
        <dbReference type="ARBA" id="ARBA00017823"/>
    </source>
</evidence>
<dbReference type="SUPFAM" id="SSF101498">
    <property type="entry name" value="Anti-sigma factor FlgM"/>
    <property type="match status" value="1"/>
</dbReference>
<dbReference type="InterPro" id="IPR035890">
    <property type="entry name" value="Anti-sigma-28_factor_FlgM_sf"/>
</dbReference>
<dbReference type="AlphaFoldDB" id="A8MJS2"/>